<name>A0AA85FVW5_9TREM</name>
<protein>
    <submittedName>
        <fullName evidence="3">Uncharacterized protein</fullName>
    </submittedName>
</protein>
<evidence type="ECO:0000313" key="2">
    <source>
        <dbReference type="Proteomes" id="UP000050792"/>
    </source>
</evidence>
<feature type="region of interest" description="Disordered" evidence="1">
    <location>
        <begin position="236"/>
        <end position="263"/>
    </location>
</feature>
<organism evidence="2 3">
    <name type="scientific">Schistosoma rodhaini</name>
    <dbReference type="NCBI Taxonomy" id="6188"/>
    <lineage>
        <taxon>Eukaryota</taxon>
        <taxon>Metazoa</taxon>
        <taxon>Spiralia</taxon>
        <taxon>Lophotrochozoa</taxon>
        <taxon>Platyhelminthes</taxon>
        <taxon>Trematoda</taxon>
        <taxon>Digenea</taxon>
        <taxon>Strigeidida</taxon>
        <taxon>Schistosomatoidea</taxon>
        <taxon>Schistosomatidae</taxon>
        <taxon>Schistosoma</taxon>
    </lineage>
</organism>
<proteinExistence type="predicted"/>
<reference evidence="2" key="1">
    <citation type="submission" date="2022-06" db="EMBL/GenBank/DDBJ databases">
        <authorList>
            <person name="Berger JAMES D."/>
            <person name="Berger JAMES D."/>
        </authorList>
    </citation>
    <scope>NUCLEOTIDE SEQUENCE [LARGE SCALE GENOMIC DNA]</scope>
</reference>
<reference evidence="3" key="2">
    <citation type="submission" date="2023-11" db="UniProtKB">
        <authorList>
            <consortium name="WormBaseParasite"/>
        </authorList>
    </citation>
    <scope>IDENTIFICATION</scope>
</reference>
<feature type="compositionally biased region" description="Basic and acidic residues" evidence="1">
    <location>
        <begin position="250"/>
        <end position="259"/>
    </location>
</feature>
<dbReference type="Proteomes" id="UP000050792">
    <property type="component" value="Unassembled WGS sequence"/>
</dbReference>
<keyword evidence="2" id="KW-1185">Reference proteome</keyword>
<dbReference type="AlphaFoldDB" id="A0AA85FVW5"/>
<sequence length="392" mass="45486">MTVKWRNNSLYSIINYEKYSVGALAVMNSSMSNFIRLSLYDDIENYLPMPYRLDERTNFSERYPKQRDGIVTKGYSESLKQIISTPREMRRYVRPPSINRNETHSRSIVRKTKPVKQTIHEEGNETYLMMHKSCRHLEIVKSSNETTQNPFSLRQVKSVSTDTLDMNMEEYLKMKDLKKENIILEQQKEIAQVQTLVFYLSEQLMLNKFNENITSTEGESSPDDLFHHHYNYNNQPQRRRQGKFSVQQRTKSDDTENQKDTQSQINNNLKLFTDKYTETSESLSINTIASVLNSQDKYGPRNLEATLVTLDNTWLISWDKPELISSEETILPTITGYVLSINGIEIKRISSVNVTKSIIHLPESVKYPVILKIQSTDDNNCLSAPALITLNV</sequence>
<accession>A0AA85FVW5</accession>
<evidence type="ECO:0000313" key="3">
    <source>
        <dbReference type="WBParaSite" id="SRDH1_67820.1"/>
    </source>
</evidence>
<evidence type="ECO:0000256" key="1">
    <source>
        <dbReference type="SAM" id="MobiDB-lite"/>
    </source>
</evidence>
<dbReference type="WBParaSite" id="SRDH1_67820.1">
    <property type="protein sequence ID" value="SRDH1_67820.1"/>
    <property type="gene ID" value="SRDH1_67820"/>
</dbReference>